<dbReference type="AlphaFoldDB" id="A0AAD7PYA4"/>
<keyword evidence="2" id="KW-1185">Reference proteome</keyword>
<organism evidence="1 2">
    <name type="scientific">Quillaja saponaria</name>
    <name type="common">Soap bark tree</name>
    <dbReference type="NCBI Taxonomy" id="32244"/>
    <lineage>
        <taxon>Eukaryota</taxon>
        <taxon>Viridiplantae</taxon>
        <taxon>Streptophyta</taxon>
        <taxon>Embryophyta</taxon>
        <taxon>Tracheophyta</taxon>
        <taxon>Spermatophyta</taxon>
        <taxon>Magnoliopsida</taxon>
        <taxon>eudicotyledons</taxon>
        <taxon>Gunneridae</taxon>
        <taxon>Pentapetalae</taxon>
        <taxon>rosids</taxon>
        <taxon>fabids</taxon>
        <taxon>Fabales</taxon>
        <taxon>Quillajaceae</taxon>
        <taxon>Quillaja</taxon>
    </lineage>
</organism>
<gene>
    <name evidence="1" type="ORF">O6P43_009453</name>
</gene>
<sequence length="192" mass="21983">MDHIGFERYSTAFQPSFIVVSRNTIKEDIMKIYELEEEVAMKFMEDNDGKVAITTDMWTASNQKKGFMAITAHYIDASWILQSCILRFVHVLCPHTKEKLCQVLFDCLLHWNIVKKISTVTLDNCSTNDAMIDVLLEKLDSSSLILSSRLIHMRCASHVLNLVVKAGLQLVKSSVDKIRESVVFWKATPKRE</sequence>
<evidence type="ECO:0000313" key="2">
    <source>
        <dbReference type="Proteomes" id="UP001163823"/>
    </source>
</evidence>
<dbReference type="Proteomes" id="UP001163823">
    <property type="component" value="Chromosome 4"/>
</dbReference>
<dbReference type="PANTHER" id="PTHR46481:SF11">
    <property type="entry name" value="ZINC FINGER BED DOMAIN-CONTAINING PROTEIN RICESLEEPER 2-LIKE"/>
    <property type="match status" value="1"/>
</dbReference>
<dbReference type="SUPFAM" id="SSF53098">
    <property type="entry name" value="Ribonuclease H-like"/>
    <property type="match status" value="1"/>
</dbReference>
<dbReference type="InterPro" id="IPR052035">
    <property type="entry name" value="ZnF_BED_domain_contain"/>
</dbReference>
<name>A0AAD7PYA4_QUISA</name>
<accession>A0AAD7PYA4</accession>
<protein>
    <submittedName>
        <fullName evidence="1">Zinc finger BED domain-containing protein RICESLEEPER 2-like</fullName>
    </submittedName>
</protein>
<dbReference type="PANTHER" id="PTHR46481">
    <property type="entry name" value="ZINC FINGER BED DOMAIN-CONTAINING PROTEIN 4"/>
    <property type="match status" value="1"/>
</dbReference>
<dbReference type="KEGG" id="qsa:O6P43_009453"/>
<proteinExistence type="predicted"/>
<dbReference type="EMBL" id="JARAOO010000004">
    <property type="protein sequence ID" value="KAJ7971415.1"/>
    <property type="molecule type" value="Genomic_DNA"/>
</dbReference>
<evidence type="ECO:0000313" key="1">
    <source>
        <dbReference type="EMBL" id="KAJ7971415.1"/>
    </source>
</evidence>
<comment type="caution">
    <text evidence="1">The sequence shown here is derived from an EMBL/GenBank/DDBJ whole genome shotgun (WGS) entry which is preliminary data.</text>
</comment>
<dbReference type="InterPro" id="IPR012337">
    <property type="entry name" value="RNaseH-like_sf"/>
</dbReference>
<reference evidence="1" key="1">
    <citation type="journal article" date="2023" name="Science">
        <title>Elucidation of the pathway for biosynthesis of saponin adjuvants from the soapbark tree.</title>
        <authorList>
            <person name="Reed J."/>
            <person name="Orme A."/>
            <person name="El-Demerdash A."/>
            <person name="Owen C."/>
            <person name="Martin L.B.B."/>
            <person name="Misra R.C."/>
            <person name="Kikuchi S."/>
            <person name="Rejzek M."/>
            <person name="Martin A.C."/>
            <person name="Harkess A."/>
            <person name="Leebens-Mack J."/>
            <person name="Louveau T."/>
            <person name="Stephenson M.J."/>
            <person name="Osbourn A."/>
        </authorList>
    </citation>
    <scope>NUCLEOTIDE SEQUENCE</scope>
    <source>
        <strain evidence="1">S10</strain>
    </source>
</reference>